<evidence type="ECO:0000256" key="5">
    <source>
        <dbReference type="ARBA" id="ARBA00022553"/>
    </source>
</evidence>
<keyword evidence="8" id="KW-0547">Nucleotide-binding</keyword>
<evidence type="ECO:0000256" key="4">
    <source>
        <dbReference type="ARBA" id="ARBA00022475"/>
    </source>
</evidence>
<dbReference type="GO" id="GO:0005886">
    <property type="term" value="C:plasma membrane"/>
    <property type="evidence" value="ECO:0007669"/>
    <property type="project" value="UniProtKB-SubCell"/>
</dbReference>
<organism evidence="17 18">
    <name type="scientific">Calothrix parasitica NIES-267</name>
    <dbReference type="NCBI Taxonomy" id="1973488"/>
    <lineage>
        <taxon>Bacteria</taxon>
        <taxon>Bacillati</taxon>
        <taxon>Cyanobacteriota</taxon>
        <taxon>Cyanophyceae</taxon>
        <taxon>Nostocales</taxon>
        <taxon>Calotrichaceae</taxon>
        <taxon>Calothrix</taxon>
    </lineage>
</organism>
<dbReference type="Pfam" id="PF00672">
    <property type="entry name" value="HAMP"/>
    <property type="match status" value="1"/>
</dbReference>
<dbReference type="GO" id="GO:0005524">
    <property type="term" value="F:ATP binding"/>
    <property type="evidence" value="ECO:0007669"/>
    <property type="project" value="UniProtKB-KW"/>
</dbReference>
<keyword evidence="9 17" id="KW-0418">Kinase</keyword>
<evidence type="ECO:0000256" key="9">
    <source>
        <dbReference type="ARBA" id="ARBA00022777"/>
    </source>
</evidence>
<evidence type="ECO:0000256" key="10">
    <source>
        <dbReference type="ARBA" id="ARBA00022840"/>
    </source>
</evidence>
<evidence type="ECO:0000256" key="2">
    <source>
        <dbReference type="ARBA" id="ARBA00004651"/>
    </source>
</evidence>
<dbReference type="CDD" id="cd06225">
    <property type="entry name" value="HAMP"/>
    <property type="match status" value="1"/>
</dbReference>
<dbReference type="InterPro" id="IPR050398">
    <property type="entry name" value="HssS/ArlS-like"/>
</dbReference>
<protein>
    <recommendedName>
        <fullName evidence="3">histidine kinase</fullName>
        <ecNumber evidence="3">2.7.13.3</ecNumber>
    </recommendedName>
</protein>
<proteinExistence type="predicted"/>
<keyword evidence="14" id="KW-0175">Coiled coil</keyword>
<evidence type="ECO:0000256" key="11">
    <source>
        <dbReference type="ARBA" id="ARBA00022989"/>
    </source>
</evidence>
<dbReference type="Gene3D" id="3.30.450.20">
    <property type="entry name" value="PAS domain"/>
    <property type="match status" value="1"/>
</dbReference>
<keyword evidence="5" id="KW-0597">Phosphoprotein</keyword>
<keyword evidence="10" id="KW-0067">ATP-binding</keyword>
<dbReference type="Pfam" id="PF02743">
    <property type="entry name" value="dCache_1"/>
    <property type="match status" value="1"/>
</dbReference>
<feature type="coiled-coil region" evidence="14">
    <location>
        <begin position="428"/>
        <end position="455"/>
    </location>
</feature>
<dbReference type="SUPFAM" id="SSF158472">
    <property type="entry name" value="HAMP domain-like"/>
    <property type="match status" value="1"/>
</dbReference>
<dbReference type="Proteomes" id="UP000218418">
    <property type="component" value="Chromosome"/>
</dbReference>
<dbReference type="EC" id="2.7.13.3" evidence="3"/>
<sequence>MTSLTDVENTQKTKVPIWSSLRTTVPLAFLIPLVTCVGMLGAIAIKSSYEAAEKFKEQNMKALNSQVKEKLENFLEEPHLINRINTDAISENQLRLTNIDILEKYFWKQAQLFPDVSGIQFGTEKNGLVRSIVREGDKLSFNIGYASPDRKNVVMEATDKGERGKIIKSEENYDPRKRPWYKTALGKNKSIWTPVFAKRTSSKTQLRLSAVQEVYDNSTNEFLGVLAVDFFLTQISDFLNNFANNTSKKIFIVERSGKLIAASSDKPLFIDKGKNTEIQRVSASDSEDLIIKGATQKINTEFSGFDKISSEQFFTFSASGEAQIAKITPFNEFNLDWLIILVIPEIEFMQAVEQTRNTTIILGIGTFGFSVLLGLLVTHWLINPILKLNEAAKQIEDDSIPFEPEKIAPITQRSDELGELAGMFNDMAREIFAREQSLKDRVQQMRQETDQAKKAALASGLSGNVDVNTLLLRSQQARQKVGD</sequence>
<evidence type="ECO:0000256" key="13">
    <source>
        <dbReference type="ARBA" id="ARBA00023136"/>
    </source>
</evidence>
<keyword evidence="6" id="KW-0808">Transferase</keyword>
<accession>A0A1Z4LJZ1</accession>
<evidence type="ECO:0000256" key="7">
    <source>
        <dbReference type="ARBA" id="ARBA00022692"/>
    </source>
</evidence>
<dbReference type="Gene3D" id="6.10.340.10">
    <property type="match status" value="1"/>
</dbReference>
<feature type="transmembrane region" description="Helical" evidence="15">
    <location>
        <begin position="359"/>
        <end position="382"/>
    </location>
</feature>
<feature type="transmembrane region" description="Helical" evidence="15">
    <location>
        <begin position="25"/>
        <end position="45"/>
    </location>
</feature>
<dbReference type="SMART" id="SM00304">
    <property type="entry name" value="HAMP"/>
    <property type="match status" value="1"/>
</dbReference>
<dbReference type="CDD" id="cd12913">
    <property type="entry name" value="PDC1_MCP_like"/>
    <property type="match status" value="1"/>
</dbReference>
<dbReference type="InterPro" id="IPR033479">
    <property type="entry name" value="dCache_1"/>
</dbReference>
<evidence type="ECO:0000313" key="17">
    <source>
        <dbReference type="EMBL" id="BAY81557.1"/>
    </source>
</evidence>
<feature type="domain" description="HAMP" evidence="16">
    <location>
        <begin position="379"/>
        <end position="436"/>
    </location>
</feature>
<evidence type="ECO:0000256" key="15">
    <source>
        <dbReference type="SAM" id="Phobius"/>
    </source>
</evidence>
<evidence type="ECO:0000256" key="6">
    <source>
        <dbReference type="ARBA" id="ARBA00022679"/>
    </source>
</evidence>
<dbReference type="AlphaFoldDB" id="A0A1Z4LJZ1"/>
<keyword evidence="4" id="KW-1003">Cell membrane</keyword>
<comment type="subcellular location">
    <subcellularLocation>
        <location evidence="2">Cell membrane</location>
        <topology evidence="2">Multi-pass membrane protein</topology>
    </subcellularLocation>
</comment>
<evidence type="ECO:0000256" key="12">
    <source>
        <dbReference type="ARBA" id="ARBA00023012"/>
    </source>
</evidence>
<dbReference type="OrthoDB" id="337251at2"/>
<evidence type="ECO:0000256" key="8">
    <source>
        <dbReference type="ARBA" id="ARBA00022741"/>
    </source>
</evidence>
<keyword evidence="7 15" id="KW-0812">Transmembrane</keyword>
<keyword evidence="13 15" id="KW-0472">Membrane</keyword>
<evidence type="ECO:0000256" key="14">
    <source>
        <dbReference type="SAM" id="Coils"/>
    </source>
</evidence>
<evidence type="ECO:0000313" key="18">
    <source>
        <dbReference type="Proteomes" id="UP000218418"/>
    </source>
</evidence>
<reference evidence="17 18" key="1">
    <citation type="submission" date="2017-06" db="EMBL/GenBank/DDBJ databases">
        <title>Genome sequencing of cyanobaciteial culture collection at National Institute for Environmental Studies (NIES).</title>
        <authorList>
            <person name="Hirose Y."/>
            <person name="Shimura Y."/>
            <person name="Fujisawa T."/>
            <person name="Nakamura Y."/>
            <person name="Kawachi M."/>
        </authorList>
    </citation>
    <scope>NUCLEOTIDE SEQUENCE [LARGE SCALE GENOMIC DNA]</scope>
    <source>
        <strain evidence="17 18">NIES-267</strain>
    </source>
</reference>
<dbReference type="EMBL" id="AP018227">
    <property type="protein sequence ID" value="BAY81557.1"/>
    <property type="molecule type" value="Genomic_DNA"/>
</dbReference>
<dbReference type="GO" id="GO:0000155">
    <property type="term" value="F:phosphorelay sensor kinase activity"/>
    <property type="evidence" value="ECO:0007669"/>
    <property type="project" value="TreeGrafter"/>
</dbReference>
<comment type="catalytic activity">
    <reaction evidence="1">
        <text>ATP + protein L-histidine = ADP + protein N-phospho-L-histidine.</text>
        <dbReference type="EC" id="2.7.13.3"/>
    </reaction>
</comment>
<evidence type="ECO:0000259" key="16">
    <source>
        <dbReference type="PROSITE" id="PS50885"/>
    </source>
</evidence>
<keyword evidence="18" id="KW-1185">Reference proteome</keyword>
<gene>
    <name evidence="17" type="ORF">NIES267_10340</name>
</gene>
<dbReference type="PANTHER" id="PTHR45528">
    <property type="entry name" value="SENSOR HISTIDINE KINASE CPXA"/>
    <property type="match status" value="1"/>
</dbReference>
<dbReference type="PANTHER" id="PTHR45528:SF1">
    <property type="entry name" value="SENSOR HISTIDINE KINASE CPXA"/>
    <property type="match status" value="1"/>
</dbReference>
<keyword evidence="11 15" id="KW-1133">Transmembrane helix</keyword>
<evidence type="ECO:0000256" key="3">
    <source>
        <dbReference type="ARBA" id="ARBA00012438"/>
    </source>
</evidence>
<dbReference type="InterPro" id="IPR003660">
    <property type="entry name" value="HAMP_dom"/>
</dbReference>
<keyword evidence="12" id="KW-0902">Two-component regulatory system</keyword>
<name>A0A1Z4LJZ1_9CYAN</name>
<evidence type="ECO:0000256" key="1">
    <source>
        <dbReference type="ARBA" id="ARBA00000085"/>
    </source>
</evidence>
<dbReference type="PROSITE" id="PS50885">
    <property type="entry name" value="HAMP"/>
    <property type="match status" value="1"/>
</dbReference>